<dbReference type="Gene3D" id="1.10.260.40">
    <property type="entry name" value="lambda repressor-like DNA-binding domains"/>
    <property type="match status" value="1"/>
</dbReference>
<dbReference type="STRING" id="1121950.SAMN02745243_03645"/>
<reference evidence="4 5" key="1">
    <citation type="submission" date="2016-11" db="EMBL/GenBank/DDBJ databases">
        <authorList>
            <person name="Jaros S."/>
            <person name="Januszkiewicz K."/>
            <person name="Wedrychowicz H."/>
        </authorList>
    </citation>
    <scope>NUCLEOTIDE SEQUENCE [LARGE SCALE GENOMIC DNA]</scope>
    <source>
        <strain evidence="4 5">DSM 15480</strain>
    </source>
</reference>
<dbReference type="RefSeq" id="WP_330392386.1">
    <property type="nucleotide sequence ID" value="NZ_FQZY01000081.1"/>
</dbReference>
<organism evidence="4 5">
    <name type="scientific">Hespellia stercorisuis DSM 15480</name>
    <dbReference type="NCBI Taxonomy" id="1121950"/>
    <lineage>
        <taxon>Bacteria</taxon>
        <taxon>Bacillati</taxon>
        <taxon>Bacillota</taxon>
        <taxon>Clostridia</taxon>
        <taxon>Lachnospirales</taxon>
        <taxon>Lachnospiraceae</taxon>
        <taxon>Hespellia</taxon>
    </lineage>
</organism>
<dbReference type="CDD" id="cd00093">
    <property type="entry name" value="HTH_XRE"/>
    <property type="match status" value="1"/>
</dbReference>
<protein>
    <submittedName>
        <fullName evidence="4">DNA-binding transcriptional regulator, XRE-family HTH domain</fullName>
    </submittedName>
</protein>
<feature type="transmembrane region" description="Helical" evidence="2">
    <location>
        <begin position="204"/>
        <end position="228"/>
    </location>
</feature>
<evidence type="ECO:0000256" key="1">
    <source>
        <dbReference type="ARBA" id="ARBA00023125"/>
    </source>
</evidence>
<dbReference type="GO" id="GO:0003677">
    <property type="term" value="F:DNA binding"/>
    <property type="evidence" value="ECO:0007669"/>
    <property type="project" value="UniProtKB-KW"/>
</dbReference>
<keyword evidence="1 4" id="KW-0238">DNA-binding</keyword>
<evidence type="ECO:0000256" key="2">
    <source>
        <dbReference type="SAM" id="Phobius"/>
    </source>
</evidence>
<gene>
    <name evidence="4" type="ORF">SAMN02745243_03645</name>
</gene>
<keyword evidence="2" id="KW-1133">Transmembrane helix</keyword>
<evidence type="ECO:0000313" key="5">
    <source>
        <dbReference type="Proteomes" id="UP000184301"/>
    </source>
</evidence>
<sequence length="308" mass="35077">MNKKMNKKMIGISATLLLLVIIRMVLGPSLVATTTVYYLEKKADVILVGICNGSELIQTVDQEEGAFVSQEKADVTIRKIYKNERNEVADINVDNKISIYEERLIKPDSFGSQEASVVGFTTMKDTCNYLLYLQYSESKGMYEALEYGTIPIFSDEEMYLLDEKHVTPKEKQKEKIQKCVIQQVTEKYGYQDEPNNTGDNSGMILLYIVDIMLLAITVTLLIFIIRILMKYIHSKEIRNEKNEIRKSLGEALKEQRMKCKMTQEFVAEAVGVSRQAVSKWESGASDPSTSNLIALIKLYQTTMEELLK</sequence>
<keyword evidence="5" id="KW-1185">Reference proteome</keyword>
<dbReference type="PANTHER" id="PTHR46558:SF4">
    <property type="entry name" value="DNA-BIDING PHAGE PROTEIN"/>
    <property type="match status" value="1"/>
</dbReference>
<evidence type="ECO:0000259" key="3">
    <source>
        <dbReference type="PROSITE" id="PS50943"/>
    </source>
</evidence>
<dbReference type="Proteomes" id="UP000184301">
    <property type="component" value="Unassembled WGS sequence"/>
</dbReference>
<dbReference type="PANTHER" id="PTHR46558">
    <property type="entry name" value="TRACRIPTIONAL REGULATORY PROTEIN-RELATED-RELATED"/>
    <property type="match status" value="1"/>
</dbReference>
<dbReference type="InterPro" id="IPR001387">
    <property type="entry name" value="Cro/C1-type_HTH"/>
</dbReference>
<dbReference type="InterPro" id="IPR010982">
    <property type="entry name" value="Lambda_DNA-bd_dom_sf"/>
</dbReference>
<dbReference type="EMBL" id="FQZY01000081">
    <property type="protein sequence ID" value="SHK74594.1"/>
    <property type="molecule type" value="Genomic_DNA"/>
</dbReference>
<proteinExistence type="predicted"/>
<dbReference type="Pfam" id="PF01381">
    <property type="entry name" value="HTH_3"/>
    <property type="match status" value="1"/>
</dbReference>
<feature type="domain" description="HTH cro/C1-type" evidence="3">
    <location>
        <begin position="252"/>
        <end position="306"/>
    </location>
</feature>
<keyword evidence="2" id="KW-0472">Membrane</keyword>
<dbReference type="PROSITE" id="PS50943">
    <property type="entry name" value="HTH_CROC1"/>
    <property type="match status" value="1"/>
</dbReference>
<evidence type="ECO:0000313" key="4">
    <source>
        <dbReference type="EMBL" id="SHK74594.1"/>
    </source>
</evidence>
<keyword evidence="2" id="KW-0812">Transmembrane</keyword>
<name>A0A1M6UZM7_9FIRM</name>
<dbReference type="AlphaFoldDB" id="A0A1M6UZM7"/>
<accession>A0A1M6UZM7</accession>
<dbReference type="SMART" id="SM00530">
    <property type="entry name" value="HTH_XRE"/>
    <property type="match status" value="1"/>
</dbReference>
<dbReference type="SUPFAM" id="SSF47413">
    <property type="entry name" value="lambda repressor-like DNA-binding domains"/>
    <property type="match status" value="1"/>
</dbReference>